<proteinExistence type="predicted"/>
<accession>A0A561TPZ9</accession>
<dbReference type="EMBL" id="VIWV01000001">
    <property type="protein sequence ID" value="TWF89196.1"/>
    <property type="molecule type" value="Genomic_DNA"/>
</dbReference>
<organism evidence="1 2">
    <name type="scientific">Streptomyces capillispiralis</name>
    <dbReference type="NCBI Taxonomy" id="68182"/>
    <lineage>
        <taxon>Bacteria</taxon>
        <taxon>Bacillati</taxon>
        <taxon>Actinomycetota</taxon>
        <taxon>Actinomycetes</taxon>
        <taxon>Kitasatosporales</taxon>
        <taxon>Streptomycetaceae</taxon>
        <taxon>Streptomyces</taxon>
    </lineage>
</organism>
<reference evidence="1 2" key="1">
    <citation type="submission" date="2019-06" db="EMBL/GenBank/DDBJ databases">
        <title>Sequencing the genomes of 1000 actinobacteria strains.</title>
        <authorList>
            <person name="Klenk H.-P."/>
        </authorList>
    </citation>
    <scope>NUCLEOTIDE SEQUENCE [LARGE SCALE GENOMIC DNA]</scope>
    <source>
        <strain evidence="1 2">DSM 41695</strain>
    </source>
</reference>
<evidence type="ECO:0000313" key="1">
    <source>
        <dbReference type="EMBL" id="TWF89196.1"/>
    </source>
</evidence>
<protein>
    <submittedName>
        <fullName evidence="1">Uncharacterized protein</fullName>
    </submittedName>
</protein>
<keyword evidence="2" id="KW-1185">Reference proteome</keyword>
<dbReference type="AlphaFoldDB" id="A0A561TPZ9"/>
<name>A0A561TPZ9_9ACTN</name>
<gene>
    <name evidence="1" type="ORF">FHX78_116238</name>
</gene>
<comment type="caution">
    <text evidence="1">The sequence shown here is derived from an EMBL/GenBank/DDBJ whole genome shotgun (WGS) entry which is preliminary data.</text>
</comment>
<evidence type="ECO:0000313" key="2">
    <source>
        <dbReference type="Proteomes" id="UP000316603"/>
    </source>
</evidence>
<sequence length="104" mass="11727">MDGASLRQHPSRPFWYDTNGTHQVQHRTHSRPTGKVSNLLVAEDWLFERLSALGTGLVQGILGEGQPVTTEPRTWQEFSQAAGARTNTRTMITPRISTVRNNYH</sequence>
<dbReference type="Proteomes" id="UP000316603">
    <property type="component" value="Unassembled WGS sequence"/>
</dbReference>